<dbReference type="Pfam" id="PF22645">
    <property type="entry name" value="GKRP_SIS_N"/>
    <property type="match status" value="1"/>
</dbReference>
<dbReference type="InterPro" id="IPR040190">
    <property type="entry name" value="MURQ/GCKR"/>
</dbReference>
<dbReference type="GO" id="GO:0046348">
    <property type="term" value="P:amino sugar catabolic process"/>
    <property type="evidence" value="ECO:0007669"/>
    <property type="project" value="InterPro"/>
</dbReference>
<comment type="caution">
    <text evidence="5">The sequence shown here is derived from an EMBL/GenBank/DDBJ whole genome shotgun (WGS) entry which is preliminary data.</text>
</comment>
<dbReference type="OrthoDB" id="9813395at2"/>
<dbReference type="NCBIfam" id="NF009222">
    <property type="entry name" value="PRK12570.1"/>
    <property type="match status" value="1"/>
</dbReference>
<dbReference type="Gene3D" id="1.10.8.1080">
    <property type="match status" value="1"/>
</dbReference>
<keyword evidence="2" id="KW-0119">Carbohydrate metabolism</keyword>
<dbReference type="InterPro" id="IPR005488">
    <property type="entry name" value="Etherase_MurQ"/>
</dbReference>
<reference evidence="5 6" key="1">
    <citation type="submission" date="2019-06" db="EMBL/GenBank/DDBJ databases">
        <title>Whole genome sequence for Rhodospirillaceae sp. R148.</title>
        <authorList>
            <person name="Wang G."/>
        </authorList>
    </citation>
    <scope>NUCLEOTIDE SEQUENCE [LARGE SCALE GENOMIC DNA]</scope>
    <source>
        <strain evidence="5 6">R148</strain>
    </source>
</reference>
<feature type="region of interest" description="Disordered" evidence="3">
    <location>
        <begin position="299"/>
        <end position="327"/>
    </location>
</feature>
<evidence type="ECO:0000256" key="1">
    <source>
        <dbReference type="ARBA" id="ARBA00023239"/>
    </source>
</evidence>
<dbReference type="PANTHER" id="PTHR10088:SF4">
    <property type="entry name" value="GLUCOKINASE REGULATORY PROTEIN"/>
    <property type="match status" value="1"/>
</dbReference>
<evidence type="ECO:0000313" key="6">
    <source>
        <dbReference type="Proteomes" id="UP000315252"/>
    </source>
</evidence>
<evidence type="ECO:0000256" key="3">
    <source>
        <dbReference type="SAM" id="MobiDB-lite"/>
    </source>
</evidence>
<dbReference type="GO" id="GO:0016803">
    <property type="term" value="F:ether hydrolase activity"/>
    <property type="evidence" value="ECO:0007669"/>
    <property type="project" value="TreeGrafter"/>
</dbReference>
<dbReference type="CDD" id="cd05007">
    <property type="entry name" value="SIS_Etherase"/>
    <property type="match status" value="1"/>
</dbReference>
<keyword evidence="6" id="KW-1185">Reference proteome</keyword>
<feature type="domain" description="SIS" evidence="4">
    <location>
        <begin position="53"/>
        <end position="216"/>
    </location>
</feature>
<dbReference type="InterPro" id="IPR046348">
    <property type="entry name" value="SIS_dom_sf"/>
</dbReference>
<dbReference type="SUPFAM" id="SSF53697">
    <property type="entry name" value="SIS domain"/>
    <property type="match status" value="1"/>
</dbReference>
<dbReference type="GO" id="GO:0097367">
    <property type="term" value="F:carbohydrate derivative binding"/>
    <property type="evidence" value="ECO:0007669"/>
    <property type="project" value="InterPro"/>
</dbReference>
<keyword evidence="1" id="KW-0456">Lyase</keyword>
<dbReference type="PROSITE" id="PS51464">
    <property type="entry name" value="SIS"/>
    <property type="match status" value="1"/>
</dbReference>
<sequence length="327" mass="34284">MPLRRTEQVSDRYRGLDTWQDDAILTAMLQGQASAVATVQRALPALSAAASDIVGRYESGGRLIYAGAGSSGVIARLDALELPGTYGIPSERIVTLIAGGEESLRCLNNGAEDDREEARSAIEPLELTKQDSVIGISASGSTPYVLAVMEAARAASALTLGMACNADAPLLKLCMHEVLLDSEPEVVAGSTRMNAGTAQKCALNLLSTLVAIRLGHVYDGMMVNLRAENSKLKERATDIVTRASGVDALTAGQYLEETGGAVKPAILMGAGVRSARDADALLSSVKGNLRRALEVNAEETEGSVACRSGEETKEANKDQGKKEISHG</sequence>
<dbReference type="InterPro" id="IPR001347">
    <property type="entry name" value="SIS_dom"/>
</dbReference>
<evidence type="ECO:0000256" key="2">
    <source>
        <dbReference type="ARBA" id="ARBA00023277"/>
    </source>
</evidence>
<proteinExistence type="predicted"/>
<evidence type="ECO:0000313" key="5">
    <source>
        <dbReference type="EMBL" id="TQV83679.1"/>
    </source>
</evidence>
<dbReference type="GO" id="GO:0016835">
    <property type="term" value="F:carbon-oxygen lyase activity"/>
    <property type="evidence" value="ECO:0007669"/>
    <property type="project" value="InterPro"/>
</dbReference>
<dbReference type="GO" id="GO:0009254">
    <property type="term" value="P:peptidoglycan turnover"/>
    <property type="evidence" value="ECO:0007669"/>
    <property type="project" value="TreeGrafter"/>
</dbReference>
<evidence type="ECO:0000259" key="4">
    <source>
        <dbReference type="PROSITE" id="PS51464"/>
    </source>
</evidence>
<dbReference type="RefSeq" id="WP_142894915.1">
    <property type="nucleotide sequence ID" value="NZ_ML660052.1"/>
</dbReference>
<dbReference type="EMBL" id="VHSH01000001">
    <property type="protein sequence ID" value="TQV83679.1"/>
    <property type="molecule type" value="Genomic_DNA"/>
</dbReference>
<organism evidence="5 6">
    <name type="scientific">Denitrobaculum tricleocarpae</name>
    <dbReference type="NCBI Taxonomy" id="2591009"/>
    <lineage>
        <taxon>Bacteria</taxon>
        <taxon>Pseudomonadati</taxon>
        <taxon>Pseudomonadota</taxon>
        <taxon>Alphaproteobacteria</taxon>
        <taxon>Rhodospirillales</taxon>
        <taxon>Rhodospirillaceae</taxon>
        <taxon>Denitrobaculum</taxon>
    </lineage>
</organism>
<accession>A0A545U2H9</accession>
<feature type="compositionally biased region" description="Basic and acidic residues" evidence="3">
    <location>
        <begin position="308"/>
        <end position="327"/>
    </location>
</feature>
<protein>
    <submittedName>
        <fullName evidence="5">N-acetylmuramic acid 6-phosphate etherase</fullName>
    </submittedName>
</protein>
<gene>
    <name evidence="5" type="ORF">FKG95_03575</name>
</gene>
<dbReference type="PANTHER" id="PTHR10088">
    <property type="entry name" value="GLUCOKINASE REGULATORY PROTEIN"/>
    <property type="match status" value="1"/>
</dbReference>
<dbReference type="Proteomes" id="UP000315252">
    <property type="component" value="Unassembled WGS sequence"/>
</dbReference>
<dbReference type="NCBIfam" id="NF003915">
    <property type="entry name" value="PRK05441.1"/>
    <property type="match status" value="1"/>
</dbReference>
<dbReference type="AlphaFoldDB" id="A0A545U2H9"/>
<dbReference type="Gene3D" id="3.40.50.10490">
    <property type="entry name" value="Glucose-6-phosphate isomerase like protein, domain 1"/>
    <property type="match status" value="1"/>
</dbReference>
<name>A0A545U2H9_9PROT</name>